<evidence type="ECO:0000256" key="3">
    <source>
        <dbReference type="ARBA" id="ARBA00022475"/>
    </source>
</evidence>
<dbReference type="PANTHER" id="PTHR33452">
    <property type="entry name" value="OXIDOREDUCTASE CATD-RELATED"/>
    <property type="match status" value="1"/>
</dbReference>
<keyword evidence="9" id="KW-1185">Reference proteome</keyword>
<protein>
    <submittedName>
        <fullName evidence="8">DoxX family membrane protein</fullName>
    </submittedName>
</protein>
<keyword evidence="4 7" id="KW-0812">Transmembrane</keyword>
<dbReference type="InterPro" id="IPR051907">
    <property type="entry name" value="DoxX-like_oxidoreductase"/>
</dbReference>
<dbReference type="PANTHER" id="PTHR33452:SF1">
    <property type="entry name" value="INNER MEMBRANE PROTEIN YPHA-RELATED"/>
    <property type="match status" value="1"/>
</dbReference>
<feature type="transmembrane region" description="Helical" evidence="7">
    <location>
        <begin position="21"/>
        <end position="43"/>
    </location>
</feature>
<evidence type="ECO:0000256" key="4">
    <source>
        <dbReference type="ARBA" id="ARBA00022692"/>
    </source>
</evidence>
<dbReference type="Proteomes" id="UP000606600">
    <property type="component" value="Unassembled WGS sequence"/>
</dbReference>
<reference evidence="8 9" key="1">
    <citation type="submission" date="2020-09" db="EMBL/GenBank/DDBJ databases">
        <title>Novel species of Mucilaginibacter isolated from a glacier on the Tibetan Plateau.</title>
        <authorList>
            <person name="Liu Q."/>
            <person name="Xin Y.-H."/>
        </authorList>
    </citation>
    <scope>NUCLEOTIDE SEQUENCE [LARGE SCALE GENOMIC DNA]</scope>
    <source>
        <strain evidence="8 9">ZT4R22</strain>
    </source>
</reference>
<organism evidence="8 9">
    <name type="scientific">Mucilaginibacter pankratovii</name>
    <dbReference type="NCBI Taxonomy" id="2772110"/>
    <lineage>
        <taxon>Bacteria</taxon>
        <taxon>Pseudomonadati</taxon>
        <taxon>Bacteroidota</taxon>
        <taxon>Sphingobacteriia</taxon>
        <taxon>Sphingobacteriales</taxon>
        <taxon>Sphingobacteriaceae</taxon>
        <taxon>Mucilaginibacter</taxon>
    </lineage>
</organism>
<evidence type="ECO:0000256" key="2">
    <source>
        <dbReference type="ARBA" id="ARBA00006679"/>
    </source>
</evidence>
<name>A0ABR7WTB6_9SPHI</name>
<feature type="transmembrane region" description="Helical" evidence="7">
    <location>
        <begin position="63"/>
        <end position="83"/>
    </location>
</feature>
<evidence type="ECO:0000313" key="9">
    <source>
        <dbReference type="Proteomes" id="UP000606600"/>
    </source>
</evidence>
<evidence type="ECO:0000313" key="8">
    <source>
        <dbReference type="EMBL" id="MBD1365433.1"/>
    </source>
</evidence>
<feature type="transmembrane region" description="Helical" evidence="7">
    <location>
        <begin position="115"/>
        <end position="137"/>
    </location>
</feature>
<keyword evidence="5 7" id="KW-1133">Transmembrane helix</keyword>
<sequence length="149" mass="17029">MKALHRFETWGNRYHPKLFDLVRMLLGLFLMMKGAVFFTKYAFLRDIIMSSGSLSKSEDMVAFLINYVTYVHIVGGVMVFIGLYTRVAALLQLPIVFGAIFFINILSSFVNSELWLSALVMALLMLFVVIGSGPLSLDHFINRFTFREE</sequence>
<evidence type="ECO:0000256" key="1">
    <source>
        <dbReference type="ARBA" id="ARBA00004651"/>
    </source>
</evidence>
<evidence type="ECO:0000256" key="6">
    <source>
        <dbReference type="ARBA" id="ARBA00023136"/>
    </source>
</evidence>
<dbReference type="InterPro" id="IPR032808">
    <property type="entry name" value="DoxX"/>
</dbReference>
<dbReference type="RefSeq" id="WP_191190089.1">
    <property type="nucleotide sequence ID" value="NZ_JACWMY010000008.1"/>
</dbReference>
<comment type="caution">
    <text evidence="8">The sequence shown here is derived from an EMBL/GenBank/DDBJ whole genome shotgun (WGS) entry which is preliminary data.</text>
</comment>
<evidence type="ECO:0000256" key="7">
    <source>
        <dbReference type="SAM" id="Phobius"/>
    </source>
</evidence>
<keyword evidence="6 7" id="KW-0472">Membrane</keyword>
<gene>
    <name evidence="8" type="ORF">IDJ77_16585</name>
</gene>
<comment type="similarity">
    <text evidence="2">Belongs to the DoxX family.</text>
</comment>
<dbReference type="EMBL" id="JACWMY010000008">
    <property type="protein sequence ID" value="MBD1365433.1"/>
    <property type="molecule type" value="Genomic_DNA"/>
</dbReference>
<comment type="subcellular location">
    <subcellularLocation>
        <location evidence="1">Cell membrane</location>
        <topology evidence="1">Multi-pass membrane protein</topology>
    </subcellularLocation>
</comment>
<proteinExistence type="inferred from homology"/>
<accession>A0ABR7WTB6</accession>
<feature type="transmembrane region" description="Helical" evidence="7">
    <location>
        <begin position="90"/>
        <end position="109"/>
    </location>
</feature>
<keyword evidence="3" id="KW-1003">Cell membrane</keyword>
<dbReference type="Pfam" id="PF07681">
    <property type="entry name" value="DoxX"/>
    <property type="match status" value="1"/>
</dbReference>
<evidence type="ECO:0000256" key="5">
    <source>
        <dbReference type="ARBA" id="ARBA00022989"/>
    </source>
</evidence>